<dbReference type="PANTHER" id="PTHR43162">
    <property type="match status" value="1"/>
</dbReference>
<accession>A0A5S3YVM3</accession>
<dbReference type="RefSeq" id="WP_138567400.1">
    <property type="nucleotide sequence ID" value="NZ_PNCM01000017.1"/>
</dbReference>
<dbReference type="OrthoDB" id="109735at2"/>
<dbReference type="SUPFAM" id="SSF51735">
    <property type="entry name" value="NAD(P)-binding Rossmann-fold domains"/>
    <property type="match status" value="1"/>
</dbReference>
<feature type="domain" description="NmrA-like" evidence="1">
    <location>
        <begin position="8"/>
        <end position="238"/>
    </location>
</feature>
<evidence type="ECO:0000259" key="1">
    <source>
        <dbReference type="Pfam" id="PF05368"/>
    </source>
</evidence>
<dbReference type="Gene3D" id="3.90.25.10">
    <property type="entry name" value="UDP-galactose 4-epimerase, domain 1"/>
    <property type="match status" value="1"/>
</dbReference>
<dbReference type="InterPro" id="IPR051604">
    <property type="entry name" value="Ergot_Alk_Oxidoreductase"/>
</dbReference>
<dbReference type="InterPro" id="IPR036291">
    <property type="entry name" value="NAD(P)-bd_dom_sf"/>
</dbReference>
<comment type="caution">
    <text evidence="2">The sequence shown here is derived from an EMBL/GenBank/DDBJ whole genome shotgun (WGS) entry which is preliminary data.</text>
</comment>
<dbReference type="Proteomes" id="UP000307362">
    <property type="component" value="Unassembled WGS sequence"/>
</dbReference>
<name>A0A5S3YVM3_9GAMM</name>
<reference evidence="2 3" key="1">
    <citation type="submission" date="2017-12" db="EMBL/GenBank/DDBJ databases">
        <authorList>
            <person name="Paulsen S."/>
            <person name="Gram L.K."/>
        </authorList>
    </citation>
    <scope>NUCLEOTIDE SEQUENCE [LARGE SCALE GENOMIC DNA]</scope>
    <source>
        <strain evidence="2 3">S1189</strain>
    </source>
</reference>
<proteinExistence type="predicted"/>
<sequence>MKNEVTGVVGATGKTGIRVLHQLEQLGHSTRGLSRGVTGGNNRFFDWTDSSTWRAALEGLHSVYVTYFPDLAVPSAEDDIRAFVDLAKACEIKHIVLLSGRGEEGAQRAEEVVISSGLEWNIVRASWFMQNFSESFMHDGLKAGELVLPVPRATEPFIDVDDIAEVAVAALTRHELRNQLLEITGPELLSFIDCVETIATTIGRDIRFTTLPIETYLEAARNDGLPDDIAWLINELFVNVLDGRNESVTDTVEKVLGRPARRFSSYVKAAASKGIWAEENSLSKTRTCAS</sequence>
<evidence type="ECO:0000313" key="2">
    <source>
        <dbReference type="EMBL" id="TMP81078.1"/>
    </source>
</evidence>
<organism evidence="2 3">
    <name type="scientific">Pseudoalteromonas phenolica</name>
    <dbReference type="NCBI Taxonomy" id="161398"/>
    <lineage>
        <taxon>Bacteria</taxon>
        <taxon>Pseudomonadati</taxon>
        <taxon>Pseudomonadota</taxon>
        <taxon>Gammaproteobacteria</taxon>
        <taxon>Alteromonadales</taxon>
        <taxon>Pseudoalteromonadaceae</taxon>
        <taxon>Pseudoalteromonas</taxon>
    </lineage>
</organism>
<dbReference type="PANTHER" id="PTHR43162:SF1">
    <property type="entry name" value="PRESTALK A DIFFERENTIATION PROTEIN A"/>
    <property type="match status" value="1"/>
</dbReference>
<dbReference type="EMBL" id="PNCM01000017">
    <property type="protein sequence ID" value="TMP81078.1"/>
    <property type="molecule type" value="Genomic_DNA"/>
</dbReference>
<dbReference type="InterPro" id="IPR008030">
    <property type="entry name" value="NmrA-like"/>
</dbReference>
<evidence type="ECO:0000313" key="3">
    <source>
        <dbReference type="Proteomes" id="UP000307362"/>
    </source>
</evidence>
<gene>
    <name evidence="2" type="ORF">CWB73_09515</name>
</gene>
<reference evidence="3" key="2">
    <citation type="submission" date="2019-06" db="EMBL/GenBank/DDBJ databases">
        <title>Co-occurence of chitin degradation, pigmentation and bioactivity in marine Pseudoalteromonas.</title>
        <authorList>
            <person name="Sonnenschein E.C."/>
            <person name="Bech P.K."/>
        </authorList>
    </citation>
    <scope>NUCLEOTIDE SEQUENCE [LARGE SCALE GENOMIC DNA]</scope>
    <source>
        <strain evidence="3">S1189</strain>
    </source>
</reference>
<dbReference type="Pfam" id="PF05368">
    <property type="entry name" value="NmrA"/>
    <property type="match status" value="1"/>
</dbReference>
<dbReference type="Gene3D" id="3.40.50.720">
    <property type="entry name" value="NAD(P)-binding Rossmann-like Domain"/>
    <property type="match status" value="1"/>
</dbReference>
<protein>
    <submittedName>
        <fullName evidence="2">NmrA family transcriptional regulator</fullName>
    </submittedName>
</protein>
<dbReference type="AlphaFoldDB" id="A0A5S3YVM3"/>